<evidence type="ECO:0008006" key="2">
    <source>
        <dbReference type="Google" id="ProtNLM"/>
    </source>
</evidence>
<evidence type="ECO:0000313" key="1">
    <source>
        <dbReference type="EMBL" id="KKK64712.1"/>
    </source>
</evidence>
<dbReference type="AlphaFoldDB" id="A0A0F8X6E6"/>
<proteinExistence type="predicted"/>
<gene>
    <name evidence="1" type="ORF">LCGC14_2981440</name>
</gene>
<protein>
    <recommendedName>
        <fullName evidence="2">Glycoside hydrolase family 42 N-terminal domain-containing protein</fullName>
    </recommendedName>
</protein>
<accession>A0A0F8X6E6</accession>
<sequence length="369" mass="40423">TLDIYGGCTNCGFTGAVTGFFHTEKIGNRWWFIDPLGNPFRMKAVYALDHNAIGGKNATIAKYGSLDIWADQVVRRMKAWGFNTIGEYSQNRVRPYGTFGGAPPPDSLKLPVIAHKIVSSQALSNSRGWLAEPVKNIIAGVPTSTYGGYRAPLLDVYDPNYAFVVGKSVEELNTDITGGVANKQWIIGVTLDDADEVFGFKGEGTGGKVDYPHPSFLVLTTNPTISGAIDPTVYSKLALRDFLMQRYNNDINALNTAWGSSYTTWDSAGGYATGTGFMDEDCNPSTKLYCGTDMDKDDNADADPDLRNDMDDFLFEFATQYFKTINDELRAVDTNHLLFGPASLGAHSSRERPQILAAGTPYIDAWQFT</sequence>
<name>A0A0F8X6E6_9ZZZZ</name>
<comment type="caution">
    <text evidence="1">The sequence shown here is derived from an EMBL/GenBank/DDBJ whole genome shotgun (WGS) entry which is preliminary data.</text>
</comment>
<feature type="non-terminal residue" evidence="1">
    <location>
        <position position="369"/>
    </location>
</feature>
<dbReference type="EMBL" id="LAZR01060900">
    <property type="protein sequence ID" value="KKK64712.1"/>
    <property type="molecule type" value="Genomic_DNA"/>
</dbReference>
<reference evidence="1" key="1">
    <citation type="journal article" date="2015" name="Nature">
        <title>Complex archaea that bridge the gap between prokaryotes and eukaryotes.</title>
        <authorList>
            <person name="Spang A."/>
            <person name="Saw J.H."/>
            <person name="Jorgensen S.L."/>
            <person name="Zaremba-Niedzwiedzka K."/>
            <person name="Martijn J."/>
            <person name="Lind A.E."/>
            <person name="van Eijk R."/>
            <person name="Schleper C."/>
            <person name="Guy L."/>
            <person name="Ettema T.J."/>
        </authorList>
    </citation>
    <scope>NUCLEOTIDE SEQUENCE</scope>
</reference>
<dbReference type="Gene3D" id="3.20.20.80">
    <property type="entry name" value="Glycosidases"/>
    <property type="match status" value="1"/>
</dbReference>
<feature type="non-terminal residue" evidence="1">
    <location>
        <position position="1"/>
    </location>
</feature>
<organism evidence="1">
    <name type="scientific">marine sediment metagenome</name>
    <dbReference type="NCBI Taxonomy" id="412755"/>
    <lineage>
        <taxon>unclassified sequences</taxon>
        <taxon>metagenomes</taxon>
        <taxon>ecological metagenomes</taxon>
    </lineage>
</organism>